<evidence type="ECO:0000256" key="15">
    <source>
        <dbReference type="ARBA" id="ARBA00051303"/>
    </source>
</evidence>
<comment type="catalytic activity">
    <reaction evidence="13 19">
        <text>ATP + H2O + phospholipidSide 1 = ADP + phosphate + phospholipidSide 2.</text>
        <dbReference type="EC" id="7.6.2.1"/>
    </reaction>
</comment>
<evidence type="ECO:0000256" key="12">
    <source>
        <dbReference type="ARBA" id="ARBA00023136"/>
    </source>
</evidence>
<feature type="transmembrane region" description="Helical" evidence="19">
    <location>
        <begin position="1267"/>
        <end position="1285"/>
    </location>
</feature>
<dbReference type="NCBIfam" id="TIGR01494">
    <property type="entry name" value="ATPase_P-type"/>
    <property type="match status" value="2"/>
</dbReference>
<dbReference type="FunFam" id="3.40.1110.10:FF:000064">
    <property type="entry name" value="Phospholipid-transporting ATPase"/>
    <property type="match status" value="1"/>
</dbReference>
<feature type="binding site" evidence="18">
    <location>
        <position position="702"/>
    </location>
    <ligand>
        <name>Mg(2+)</name>
        <dbReference type="ChEBI" id="CHEBI:18420"/>
    </ligand>
</feature>
<evidence type="ECO:0000256" key="14">
    <source>
        <dbReference type="ARBA" id="ARBA00049128"/>
    </source>
</evidence>
<feature type="domain" description="P-type ATPase C-terminal" evidence="22">
    <location>
        <begin position="1122"/>
        <end position="1370"/>
    </location>
</feature>
<dbReference type="GO" id="GO:0005886">
    <property type="term" value="C:plasma membrane"/>
    <property type="evidence" value="ECO:0007669"/>
    <property type="project" value="TreeGrafter"/>
</dbReference>
<dbReference type="PANTHER" id="PTHR24092:SF150">
    <property type="entry name" value="PHOSPHOLIPID-TRANSPORTING ATPASE"/>
    <property type="match status" value="1"/>
</dbReference>
<evidence type="ECO:0000256" key="13">
    <source>
        <dbReference type="ARBA" id="ARBA00034036"/>
    </source>
</evidence>
<feature type="compositionally biased region" description="Basic residues" evidence="20">
    <location>
        <begin position="121"/>
        <end position="130"/>
    </location>
</feature>
<dbReference type="PANTHER" id="PTHR24092">
    <property type="entry name" value="PROBABLE PHOSPHOLIPID-TRANSPORTING ATPASE"/>
    <property type="match status" value="1"/>
</dbReference>
<protein>
    <recommendedName>
        <fullName evidence="19">Phospholipid-transporting ATPase</fullName>
        <ecNumber evidence="19">7.6.2.1</ecNumber>
    </recommendedName>
</protein>
<dbReference type="PRINTS" id="PR00119">
    <property type="entry name" value="CATATPASE"/>
</dbReference>
<feature type="transmembrane region" description="Helical" evidence="19">
    <location>
        <begin position="586"/>
        <end position="606"/>
    </location>
</feature>
<name>A0A317XRU7_9BASI</name>
<dbReference type="EC" id="7.6.2.1" evidence="19"/>
<dbReference type="GO" id="GO:0005524">
    <property type="term" value="F:ATP binding"/>
    <property type="evidence" value="ECO:0007669"/>
    <property type="project" value="UniProtKB-UniRule"/>
</dbReference>
<dbReference type="CDD" id="cd02073">
    <property type="entry name" value="P-type_ATPase_APLT_Dnf-like"/>
    <property type="match status" value="1"/>
</dbReference>
<feature type="binding site" evidence="17">
    <location>
        <position position="979"/>
    </location>
    <ligand>
        <name>ATP</name>
        <dbReference type="ChEBI" id="CHEBI:30616"/>
    </ligand>
</feature>
<evidence type="ECO:0000256" key="4">
    <source>
        <dbReference type="ARBA" id="ARBA00022692"/>
    </source>
</evidence>
<evidence type="ECO:0000256" key="11">
    <source>
        <dbReference type="ARBA" id="ARBA00023034"/>
    </source>
</evidence>
<dbReference type="SFLD" id="SFLDG00002">
    <property type="entry name" value="C1.7:_P-type_atpase_like"/>
    <property type="match status" value="1"/>
</dbReference>
<evidence type="ECO:0000256" key="18">
    <source>
        <dbReference type="PIRSR" id="PIRSR606539-3"/>
    </source>
</evidence>
<feature type="binding site" evidence="17">
    <location>
        <position position="700"/>
    </location>
    <ligand>
        <name>ATP</name>
        <dbReference type="ChEBI" id="CHEBI:30616"/>
    </ligand>
</feature>
<feature type="transmembrane region" description="Helical" evidence="19">
    <location>
        <begin position="1153"/>
        <end position="1173"/>
    </location>
</feature>
<reference evidence="23 24" key="1">
    <citation type="journal article" date="2018" name="Mol. Biol. Evol.">
        <title>Broad Genomic Sampling Reveals a Smut Pathogenic Ancestry of the Fungal Clade Ustilaginomycotina.</title>
        <authorList>
            <person name="Kijpornyongpan T."/>
            <person name="Mondo S.J."/>
            <person name="Barry K."/>
            <person name="Sandor L."/>
            <person name="Lee J."/>
            <person name="Lipzen A."/>
            <person name="Pangilinan J."/>
            <person name="LaButti K."/>
            <person name="Hainaut M."/>
            <person name="Henrissat B."/>
            <person name="Grigoriev I.V."/>
            <person name="Spatafora J.W."/>
            <person name="Aime M.C."/>
        </authorList>
    </citation>
    <scope>NUCLEOTIDE SEQUENCE [LARGE SCALE GENOMIC DNA]</scope>
    <source>
        <strain evidence="23 24">MCA 3645</strain>
    </source>
</reference>
<accession>A0A317XRU7</accession>
<evidence type="ECO:0000256" key="8">
    <source>
        <dbReference type="ARBA" id="ARBA00022842"/>
    </source>
</evidence>
<feature type="binding site" evidence="17">
    <location>
        <position position="977"/>
    </location>
    <ligand>
        <name>ATP</name>
        <dbReference type="ChEBI" id="CHEBI:30616"/>
    </ligand>
</feature>
<feature type="compositionally biased region" description="Acidic residues" evidence="20">
    <location>
        <begin position="91"/>
        <end position="106"/>
    </location>
</feature>
<dbReference type="SUPFAM" id="SSF81665">
    <property type="entry name" value="Calcium ATPase, transmembrane domain M"/>
    <property type="match status" value="1"/>
</dbReference>
<feature type="transmembrane region" description="Helical" evidence="19">
    <location>
        <begin position="1297"/>
        <end position="1320"/>
    </location>
</feature>
<keyword evidence="4 19" id="KW-0812">Transmembrane</keyword>
<feature type="binding site" evidence="17">
    <location>
        <position position="701"/>
    </location>
    <ligand>
        <name>ATP</name>
        <dbReference type="ChEBI" id="CHEBI:30616"/>
    </ligand>
</feature>
<keyword evidence="5 18" id="KW-0479">Metal-binding</keyword>
<feature type="binding site" evidence="17">
    <location>
        <position position="1070"/>
    </location>
    <ligand>
        <name>ATP</name>
        <dbReference type="ChEBI" id="CHEBI:30616"/>
    </ligand>
</feature>
<dbReference type="InterPro" id="IPR023298">
    <property type="entry name" value="ATPase_P-typ_TM_dom_sf"/>
</dbReference>
<dbReference type="FunCoup" id="A0A317XRU7">
    <property type="interactions" value="115"/>
</dbReference>
<feature type="binding site" evidence="17">
    <location>
        <position position="1076"/>
    </location>
    <ligand>
        <name>ATP</name>
        <dbReference type="ChEBI" id="CHEBI:30616"/>
    </ligand>
</feature>
<dbReference type="InterPro" id="IPR008250">
    <property type="entry name" value="ATPase_P-typ_transduc_dom_A_sf"/>
</dbReference>
<feature type="binding site" evidence="18">
    <location>
        <position position="700"/>
    </location>
    <ligand>
        <name>Mg(2+)</name>
        <dbReference type="ChEBI" id="CHEBI:18420"/>
    </ligand>
</feature>
<dbReference type="FunFam" id="3.40.50.1000:FF:000010">
    <property type="entry name" value="Phospholipid-transporting ATPase"/>
    <property type="match status" value="1"/>
</dbReference>
<feature type="active site" description="4-aspartylphosphate intermediate" evidence="16">
    <location>
        <position position="700"/>
    </location>
</feature>
<dbReference type="SFLD" id="SFLDS00003">
    <property type="entry name" value="Haloacid_Dehalogenase"/>
    <property type="match status" value="1"/>
</dbReference>
<organism evidence="23 24">
    <name type="scientific">Testicularia cyperi</name>
    <dbReference type="NCBI Taxonomy" id="1882483"/>
    <lineage>
        <taxon>Eukaryota</taxon>
        <taxon>Fungi</taxon>
        <taxon>Dikarya</taxon>
        <taxon>Basidiomycota</taxon>
        <taxon>Ustilaginomycotina</taxon>
        <taxon>Ustilaginomycetes</taxon>
        <taxon>Ustilaginales</taxon>
        <taxon>Anthracoideaceae</taxon>
        <taxon>Testicularia</taxon>
    </lineage>
</organism>
<evidence type="ECO:0000313" key="24">
    <source>
        <dbReference type="Proteomes" id="UP000246740"/>
    </source>
</evidence>
<dbReference type="EMBL" id="KZ819193">
    <property type="protein sequence ID" value="PWZ00021.1"/>
    <property type="molecule type" value="Genomic_DNA"/>
</dbReference>
<evidence type="ECO:0000256" key="7">
    <source>
        <dbReference type="ARBA" id="ARBA00022840"/>
    </source>
</evidence>
<dbReference type="InterPro" id="IPR032630">
    <property type="entry name" value="P_typ_ATPase_c"/>
</dbReference>
<comment type="catalytic activity">
    <reaction evidence="15">
        <text>a 1,2-diacyl-sn-glycero-3-phospho-L-serine(out) + ATP + H2O = a 1,2-diacyl-sn-glycero-3-phospho-L-serine(in) + ADP + phosphate + H(+)</text>
        <dbReference type="Rhea" id="RHEA:38567"/>
        <dbReference type="ChEBI" id="CHEBI:15377"/>
        <dbReference type="ChEBI" id="CHEBI:15378"/>
        <dbReference type="ChEBI" id="CHEBI:30616"/>
        <dbReference type="ChEBI" id="CHEBI:43474"/>
        <dbReference type="ChEBI" id="CHEBI:57262"/>
        <dbReference type="ChEBI" id="CHEBI:456216"/>
    </reaction>
    <physiologicalReaction direction="left-to-right" evidence="15">
        <dbReference type="Rhea" id="RHEA:38568"/>
    </physiologicalReaction>
</comment>
<dbReference type="SUPFAM" id="SSF56784">
    <property type="entry name" value="HAD-like"/>
    <property type="match status" value="1"/>
</dbReference>
<dbReference type="InterPro" id="IPR032631">
    <property type="entry name" value="P-type_ATPase_N"/>
</dbReference>
<gene>
    <name evidence="23" type="ORF">BCV70DRAFT_104131</name>
</gene>
<dbReference type="InterPro" id="IPR001757">
    <property type="entry name" value="P_typ_ATPase"/>
</dbReference>
<feature type="binding site" evidence="17">
    <location>
        <position position="841"/>
    </location>
    <ligand>
        <name>ATP</name>
        <dbReference type="ChEBI" id="CHEBI:30616"/>
    </ligand>
</feature>
<evidence type="ECO:0000256" key="9">
    <source>
        <dbReference type="ARBA" id="ARBA00022967"/>
    </source>
</evidence>
<feature type="binding site" evidence="17">
    <location>
        <position position="800"/>
    </location>
    <ligand>
        <name>ATP</name>
        <dbReference type="ChEBI" id="CHEBI:30616"/>
    </ligand>
</feature>
<dbReference type="SUPFAM" id="SSF81653">
    <property type="entry name" value="Calcium ATPase, transduction domain A"/>
    <property type="match status" value="1"/>
</dbReference>
<feature type="region of interest" description="Disordered" evidence="20">
    <location>
        <begin position="1"/>
        <end position="150"/>
    </location>
</feature>
<dbReference type="STRING" id="1882483.A0A317XRU7"/>
<keyword evidence="24" id="KW-1185">Reference proteome</keyword>
<keyword evidence="10 19" id="KW-1133">Transmembrane helix</keyword>
<evidence type="ECO:0000256" key="10">
    <source>
        <dbReference type="ARBA" id="ARBA00022989"/>
    </source>
</evidence>
<dbReference type="GO" id="GO:0006892">
    <property type="term" value="P:post-Golgi vesicle-mediated transport"/>
    <property type="evidence" value="ECO:0007669"/>
    <property type="project" value="TreeGrafter"/>
</dbReference>
<feature type="binding site" evidence="17">
    <location>
        <position position="702"/>
    </location>
    <ligand>
        <name>ATP</name>
        <dbReference type="ChEBI" id="CHEBI:30616"/>
    </ligand>
</feature>
<dbReference type="SUPFAM" id="SSF81660">
    <property type="entry name" value="Metal cation-transporting ATPase, ATP-binding domain N"/>
    <property type="match status" value="1"/>
</dbReference>
<feature type="binding site" evidence="17">
    <location>
        <position position="897"/>
    </location>
    <ligand>
        <name>ATP</name>
        <dbReference type="ChEBI" id="CHEBI:30616"/>
    </ligand>
</feature>
<evidence type="ECO:0000256" key="1">
    <source>
        <dbReference type="ARBA" id="ARBA00001946"/>
    </source>
</evidence>
<dbReference type="Gene3D" id="2.70.150.10">
    <property type="entry name" value="Calcium-transporting ATPase, cytoplasmic transduction domain A"/>
    <property type="match status" value="1"/>
</dbReference>
<dbReference type="GO" id="GO:0000287">
    <property type="term" value="F:magnesium ion binding"/>
    <property type="evidence" value="ECO:0007669"/>
    <property type="project" value="UniProtKB-UniRule"/>
</dbReference>
<feature type="binding site" evidence="18">
    <location>
        <position position="1096"/>
    </location>
    <ligand>
        <name>Mg(2+)</name>
        <dbReference type="ChEBI" id="CHEBI:18420"/>
    </ligand>
</feature>
<dbReference type="NCBIfam" id="TIGR01652">
    <property type="entry name" value="ATPase-Plipid"/>
    <property type="match status" value="1"/>
</dbReference>
<dbReference type="PROSITE" id="PS00154">
    <property type="entry name" value="ATPASE_E1_E2"/>
    <property type="match status" value="1"/>
</dbReference>
<dbReference type="GO" id="GO:0005802">
    <property type="term" value="C:trans-Golgi network"/>
    <property type="evidence" value="ECO:0007669"/>
    <property type="project" value="TreeGrafter"/>
</dbReference>
<sequence length="1437" mass="159498">MDDFDDFIDAGGRPGQPPPEGTSSHRPLASTTAAAHNARNSTTTNTNGPLRTQDPFSDFNASSESIGLGPFANPSHPPASRSAAPSHVLVDADDPDLMGDDDDDDFGNFRSSSSNNNNNHNHNHRNKHHNNNAAYPPPFSSSASTTSKNYGNGPYGASGISFDDNDNTVMGLSAPRPNFGSHPHASVDSGLPLAASAQTPAGYAGSPEGPFADTYAARHSFKSIEADDEVSPMDESKYLPYAPSSSSAPMRTGAASGSGRGTVGRTSGSSRRVPRDGIFDGVKHSMRTLRSDFDAVMRKRKRQEKIEGERTIHINDPITNDRANFLDNYVSTSKYNVITFVPKFLVEQFSKYANVFFLFTACIQQIPGVSPTNRYTTIVPLALVLLASAFKEIKEDIKRHQSDGELNARICHVLDPGTGAFEPRRWRHIRVGDIVRVENNEFFPADLVLLSSSEPEGLCYIETANLDGETNLKIKQSSTDTAKLTSSTAASSLRGQLISEQPNNSLYTFDATLNIQLSSTPGFSGTPMRKAPLSPEQLLLRGAQLRNTPWVYGLVVFTGHETKLMRNATAAPIKRTAVEKQVNVQILFLFILLLGLSVASSIGAIVRNTAFAGEMKYLLLSDDSKSRARQFIEDILTFVIAYNNLIPISLIVTVEVVKYQQAMLINSDLDMYYAPTDTPALCRTSSLVEELGQIDYIFSDKTGTLTRNEMEFKQASIGGISFTDVIDESKQGTGEIGPDGREIGGQRTWHELKAIMDGRTPDDGSSAVIEEFLTLLAVCHTVIPERKGDKVIFQASSPDEAALVAGAESLGYQFTTRKPRSAFVNIRGVEHEWEILNVCEFNSTRKRMSTVVRCPDGKIKLYCKGADTVIMARLSDNQPYTEQTNVHLEDYATEGLRTLCIAMREISEQEYRQWSKIYDQAAASIQGRSEALDKAAEMIEQNMFLLGATAIEDKLQDGVPDTIHTLQSAGIKIWVLTGDRQETAINIGLSCRLISESMNLVIINEENLHDTAEVLNKRLQAIKNQRSGAGEQEEMALVIDGKSLTFALDKELSKVFLELAVLCKAVICCRVSPLQKALVVKLVKKNMSSLLLAIGDGANDVSMIQAAHVGVGISGVEGLQAARSADVAISQFKYLRKLLLVHGSWSYARLSKMILYSFYKNIVLYMTLFWYSFQNSFSGQVAFESWTLSFYNVIFTVLPPLVIGIFDQFLSARMLDRYPQLYGQVYFNKRRFWGWTINAFYHSLLCYLFVTIIFWGSPQLNEGYESYAWIWGTTLFMTVLVTVLGKAALISDLWTKYTFAAIPGSFVFTLAFLAIYALIAPRLGFSKEYDGIVGQLYGFSAFWFSMMVVPVVCLMRDFCWKYFKRTYRPESYHIVQEVQKYNLQDYRPRMDQFQKAIRKVRAVQRMRRTRGFAFSQTEGSADLIRKYDTTIAKASGQ</sequence>
<proteinExistence type="inferred from homology"/>
<feature type="binding site" evidence="17">
    <location>
        <position position="864"/>
    </location>
    <ligand>
        <name>ATP</name>
        <dbReference type="ChEBI" id="CHEBI:30616"/>
    </ligand>
</feature>
<feature type="compositionally biased region" description="Low complexity" evidence="20">
    <location>
        <begin position="108"/>
        <end position="120"/>
    </location>
</feature>
<dbReference type="GO" id="GO:0016887">
    <property type="term" value="F:ATP hydrolysis activity"/>
    <property type="evidence" value="ECO:0007669"/>
    <property type="project" value="InterPro"/>
</dbReference>
<keyword evidence="7 17" id="KW-0067">ATP-binding</keyword>
<evidence type="ECO:0000256" key="17">
    <source>
        <dbReference type="PIRSR" id="PIRSR606539-2"/>
    </source>
</evidence>
<keyword evidence="6 17" id="KW-0547">Nucleotide-binding</keyword>
<dbReference type="GO" id="GO:0045332">
    <property type="term" value="P:phospholipid translocation"/>
    <property type="evidence" value="ECO:0007669"/>
    <property type="project" value="TreeGrafter"/>
</dbReference>
<dbReference type="GO" id="GO:0032456">
    <property type="term" value="P:endocytic recycling"/>
    <property type="evidence" value="ECO:0007669"/>
    <property type="project" value="TreeGrafter"/>
</dbReference>
<keyword evidence="8 18" id="KW-0460">Magnesium</keyword>
<evidence type="ECO:0000256" key="3">
    <source>
        <dbReference type="ARBA" id="ARBA00008109"/>
    </source>
</evidence>
<dbReference type="InterPro" id="IPR006539">
    <property type="entry name" value="P-type_ATPase_IV"/>
</dbReference>
<dbReference type="GO" id="GO:0090556">
    <property type="term" value="F:phosphatidylserine floppase activity"/>
    <property type="evidence" value="ECO:0007669"/>
    <property type="project" value="RHEA"/>
</dbReference>
<keyword evidence="12 19" id="KW-0472">Membrane</keyword>
<dbReference type="SFLD" id="SFLDF00027">
    <property type="entry name" value="p-type_atpase"/>
    <property type="match status" value="1"/>
</dbReference>
<feature type="region of interest" description="Disordered" evidence="20">
    <location>
        <begin position="226"/>
        <end position="278"/>
    </location>
</feature>
<dbReference type="InterPro" id="IPR044492">
    <property type="entry name" value="P_typ_ATPase_HD_dom"/>
</dbReference>
<feature type="compositionally biased region" description="Low complexity" evidence="20">
    <location>
        <begin position="242"/>
        <end position="255"/>
    </location>
</feature>
<evidence type="ECO:0000256" key="19">
    <source>
        <dbReference type="RuleBase" id="RU362033"/>
    </source>
</evidence>
<dbReference type="InterPro" id="IPR023299">
    <property type="entry name" value="ATPase_P-typ_cyto_dom_N"/>
</dbReference>
<feature type="transmembrane region" description="Helical" evidence="19">
    <location>
        <begin position="1232"/>
        <end position="1255"/>
    </location>
</feature>
<keyword evidence="11" id="KW-0333">Golgi apparatus</keyword>
<dbReference type="FunFam" id="2.70.150.10:FF:000026">
    <property type="entry name" value="Phospholipid-transporting ATPase"/>
    <property type="match status" value="1"/>
</dbReference>
<feature type="binding site" evidence="17">
    <location>
        <position position="978"/>
    </location>
    <ligand>
        <name>ATP</name>
        <dbReference type="ChEBI" id="CHEBI:30616"/>
    </ligand>
</feature>
<comment type="subcellular location">
    <subcellularLocation>
        <location evidence="2">Golgi apparatus</location>
        <location evidence="2">trans-Golgi network membrane</location>
        <topology evidence="2">Multi-pass membrane protein</topology>
    </subcellularLocation>
    <subcellularLocation>
        <location evidence="19">Membrane</location>
        <topology evidence="19">Multi-pass membrane protein</topology>
    </subcellularLocation>
</comment>
<feature type="transmembrane region" description="Helical" evidence="19">
    <location>
        <begin position="1193"/>
        <end position="1211"/>
    </location>
</feature>
<dbReference type="InParanoid" id="A0A317XRU7"/>
<dbReference type="Pfam" id="PF16209">
    <property type="entry name" value="PhoLip_ATPase_N"/>
    <property type="match status" value="1"/>
</dbReference>
<evidence type="ECO:0000256" key="2">
    <source>
        <dbReference type="ARBA" id="ARBA00004166"/>
    </source>
</evidence>
<comment type="cofactor">
    <cofactor evidence="1 18">
        <name>Mg(2+)</name>
        <dbReference type="ChEBI" id="CHEBI:18420"/>
    </cofactor>
</comment>
<feature type="domain" description="P-type ATPase N-terminal" evidence="21">
    <location>
        <begin position="312"/>
        <end position="378"/>
    </location>
</feature>
<dbReference type="Pfam" id="PF16212">
    <property type="entry name" value="PhoLip_ATPase_C"/>
    <property type="match status" value="1"/>
</dbReference>
<comment type="similarity">
    <text evidence="3 19">Belongs to the cation transport ATPase (P-type) (TC 3.A.3) family. Type IV subfamily.</text>
</comment>
<dbReference type="InterPro" id="IPR023214">
    <property type="entry name" value="HAD_sf"/>
</dbReference>
<evidence type="ECO:0000313" key="23">
    <source>
        <dbReference type="EMBL" id="PWZ00021.1"/>
    </source>
</evidence>
<feature type="compositionally biased region" description="Polar residues" evidence="20">
    <location>
        <begin position="21"/>
        <end position="50"/>
    </location>
</feature>
<dbReference type="InterPro" id="IPR018303">
    <property type="entry name" value="ATPase_P-typ_P_site"/>
</dbReference>
<feature type="binding site" evidence="17">
    <location>
        <position position="1099"/>
    </location>
    <ligand>
        <name>ATP</name>
        <dbReference type="ChEBI" id="CHEBI:30616"/>
    </ligand>
</feature>
<feature type="binding site" evidence="17">
    <location>
        <position position="1100"/>
    </location>
    <ligand>
        <name>ATP</name>
        <dbReference type="ChEBI" id="CHEBI:30616"/>
    </ligand>
</feature>
<evidence type="ECO:0000256" key="6">
    <source>
        <dbReference type="ARBA" id="ARBA00022741"/>
    </source>
</evidence>
<evidence type="ECO:0000256" key="5">
    <source>
        <dbReference type="ARBA" id="ARBA00022723"/>
    </source>
</evidence>
<dbReference type="OrthoDB" id="377733at2759"/>
<comment type="catalytic activity">
    <reaction evidence="14">
        <text>a 1,2-diacyl-sn-glycero-3-phosphoethanolamine(out) + ATP + H2O = a 1,2-diacyl-sn-glycero-3-phosphoethanolamine(in) + ADP + phosphate + H(+)</text>
        <dbReference type="Rhea" id="RHEA:66132"/>
        <dbReference type="ChEBI" id="CHEBI:15377"/>
        <dbReference type="ChEBI" id="CHEBI:15378"/>
        <dbReference type="ChEBI" id="CHEBI:30616"/>
        <dbReference type="ChEBI" id="CHEBI:43474"/>
        <dbReference type="ChEBI" id="CHEBI:64612"/>
        <dbReference type="ChEBI" id="CHEBI:456216"/>
    </reaction>
    <physiologicalReaction direction="left-to-right" evidence="14">
        <dbReference type="Rhea" id="RHEA:66133"/>
    </physiologicalReaction>
</comment>
<evidence type="ECO:0000256" key="20">
    <source>
        <dbReference type="SAM" id="MobiDB-lite"/>
    </source>
</evidence>
<dbReference type="InterPro" id="IPR036412">
    <property type="entry name" value="HAD-like_sf"/>
</dbReference>
<feature type="transmembrane region" description="Helical" evidence="19">
    <location>
        <begin position="1332"/>
        <end position="1355"/>
    </location>
</feature>
<evidence type="ECO:0000259" key="21">
    <source>
        <dbReference type="Pfam" id="PF16209"/>
    </source>
</evidence>
<dbReference type="Proteomes" id="UP000246740">
    <property type="component" value="Unassembled WGS sequence"/>
</dbReference>
<dbReference type="Pfam" id="PF13246">
    <property type="entry name" value="Cation_ATPase"/>
    <property type="match status" value="1"/>
</dbReference>
<evidence type="ECO:0000256" key="16">
    <source>
        <dbReference type="PIRSR" id="PIRSR606539-1"/>
    </source>
</evidence>
<keyword evidence="9 19" id="KW-1278">Translocase</keyword>
<evidence type="ECO:0000259" key="22">
    <source>
        <dbReference type="Pfam" id="PF16212"/>
    </source>
</evidence>
<feature type="binding site" evidence="18">
    <location>
        <position position="1100"/>
    </location>
    <ligand>
        <name>Mg(2+)</name>
        <dbReference type="ChEBI" id="CHEBI:18420"/>
    </ligand>
</feature>
<dbReference type="Gene3D" id="3.40.50.1000">
    <property type="entry name" value="HAD superfamily/HAD-like"/>
    <property type="match status" value="1"/>
</dbReference>
<dbReference type="FunFam" id="3.40.50.1000:FF:000001">
    <property type="entry name" value="Phospholipid-transporting ATPase IC"/>
    <property type="match status" value="1"/>
</dbReference>
<feature type="compositionally biased region" description="Low complexity" evidence="20">
    <location>
        <begin position="72"/>
        <end position="86"/>
    </location>
</feature>
<dbReference type="Gene3D" id="3.40.1110.10">
    <property type="entry name" value="Calcium-transporting ATPase, cytoplasmic domain N"/>
    <property type="match status" value="1"/>
</dbReference>